<dbReference type="InterPro" id="IPR041633">
    <property type="entry name" value="Polbeta"/>
</dbReference>
<dbReference type="PANTHER" id="PTHR43852:SF3">
    <property type="entry name" value="NUCLEOTIDYLTRANSFERASE"/>
    <property type="match status" value="1"/>
</dbReference>
<keyword evidence="3" id="KW-1185">Reference proteome</keyword>
<name>A0ABS4KMD1_9FIRM</name>
<dbReference type="RefSeq" id="WP_209662003.1">
    <property type="nucleotide sequence ID" value="NZ_JAGGLI010000050.1"/>
</dbReference>
<organism evidence="2 3">
    <name type="scientific">Acetoanaerobium pronyense</name>
    <dbReference type="NCBI Taxonomy" id="1482736"/>
    <lineage>
        <taxon>Bacteria</taxon>
        <taxon>Bacillati</taxon>
        <taxon>Bacillota</taxon>
        <taxon>Clostridia</taxon>
        <taxon>Peptostreptococcales</taxon>
        <taxon>Filifactoraceae</taxon>
        <taxon>Acetoanaerobium</taxon>
    </lineage>
</organism>
<evidence type="ECO:0000313" key="3">
    <source>
        <dbReference type="Proteomes" id="UP001314903"/>
    </source>
</evidence>
<reference evidence="2 3" key="1">
    <citation type="submission" date="2021-03" db="EMBL/GenBank/DDBJ databases">
        <title>Genomic Encyclopedia of Type Strains, Phase IV (KMG-IV): sequencing the most valuable type-strain genomes for metagenomic binning, comparative biology and taxonomic classification.</title>
        <authorList>
            <person name="Goeker M."/>
        </authorList>
    </citation>
    <scope>NUCLEOTIDE SEQUENCE [LARGE SCALE GENOMIC DNA]</scope>
    <source>
        <strain evidence="2 3">DSM 27512</strain>
    </source>
</reference>
<dbReference type="SUPFAM" id="SSF81301">
    <property type="entry name" value="Nucleotidyltransferase"/>
    <property type="match status" value="1"/>
</dbReference>
<dbReference type="Proteomes" id="UP001314903">
    <property type="component" value="Unassembled WGS sequence"/>
</dbReference>
<dbReference type="Pfam" id="PF18765">
    <property type="entry name" value="Polbeta"/>
    <property type="match status" value="1"/>
</dbReference>
<evidence type="ECO:0000313" key="2">
    <source>
        <dbReference type="EMBL" id="MBP2028949.1"/>
    </source>
</evidence>
<accession>A0ABS4KMD1</accession>
<protein>
    <submittedName>
        <fullName evidence="2">Nucleotidyltransferase</fullName>
    </submittedName>
</protein>
<dbReference type="InterPro" id="IPR052930">
    <property type="entry name" value="TA_antitoxin_MntA"/>
</dbReference>
<dbReference type="InterPro" id="IPR043519">
    <property type="entry name" value="NT_sf"/>
</dbReference>
<dbReference type="EMBL" id="JAGGLI010000050">
    <property type="protein sequence ID" value="MBP2028949.1"/>
    <property type="molecule type" value="Genomic_DNA"/>
</dbReference>
<comment type="caution">
    <text evidence="2">The sequence shown here is derived from an EMBL/GenBank/DDBJ whole genome shotgun (WGS) entry which is preliminary data.</text>
</comment>
<dbReference type="Gene3D" id="3.30.460.10">
    <property type="entry name" value="Beta Polymerase, domain 2"/>
    <property type="match status" value="1"/>
</dbReference>
<gene>
    <name evidence="2" type="ORF">J2Z35_002787</name>
</gene>
<sequence>MEALDYVLEQIKKIVTKYKIEKVVLFGSRARGDNSRVSDYDIAIFGNELSPIDKALFSFDIEEISTLKKIDIVFIDKSLDDELIKNITKEGVVIYEQIKE</sequence>
<dbReference type="CDD" id="cd05403">
    <property type="entry name" value="NT_KNTase_like"/>
    <property type="match status" value="1"/>
</dbReference>
<proteinExistence type="predicted"/>
<feature type="domain" description="Polymerase beta nucleotidyltransferase" evidence="1">
    <location>
        <begin position="9"/>
        <end position="97"/>
    </location>
</feature>
<dbReference type="PANTHER" id="PTHR43852">
    <property type="entry name" value="NUCLEOTIDYLTRANSFERASE"/>
    <property type="match status" value="1"/>
</dbReference>
<evidence type="ECO:0000259" key="1">
    <source>
        <dbReference type="Pfam" id="PF18765"/>
    </source>
</evidence>